<feature type="transmembrane region" description="Helical" evidence="9">
    <location>
        <begin position="348"/>
        <end position="367"/>
    </location>
</feature>
<feature type="transmembrane region" description="Helical" evidence="9">
    <location>
        <begin position="388"/>
        <end position="408"/>
    </location>
</feature>
<feature type="region of interest" description="Disordered" evidence="8">
    <location>
        <begin position="1"/>
        <end position="52"/>
    </location>
</feature>
<dbReference type="Gene3D" id="1.20.1250.20">
    <property type="entry name" value="MFS general substrate transporter like domains"/>
    <property type="match status" value="1"/>
</dbReference>
<dbReference type="RefSeq" id="WP_055473887.1">
    <property type="nucleotide sequence ID" value="NZ_JBIRWE010000013.1"/>
</dbReference>
<dbReference type="InterPro" id="IPR036259">
    <property type="entry name" value="MFS_trans_sf"/>
</dbReference>
<dbReference type="SUPFAM" id="SSF103473">
    <property type="entry name" value="MFS general substrate transporter"/>
    <property type="match status" value="1"/>
</dbReference>
<keyword evidence="3" id="KW-0813">Transport</keyword>
<dbReference type="Proteomes" id="UP001611548">
    <property type="component" value="Unassembled WGS sequence"/>
</dbReference>
<dbReference type="PANTHER" id="PTHR43271">
    <property type="entry name" value="BLL2771 PROTEIN"/>
    <property type="match status" value="1"/>
</dbReference>
<feature type="transmembrane region" description="Helical" evidence="9">
    <location>
        <begin position="92"/>
        <end position="110"/>
    </location>
</feature>
<evidence type="ECO:0000256" key="3">
    <source>
        <dbReference type="ARBA" id="ARBA00022448"/>
    </source>
</evidence>
<keyword evidence="7 9" id="KW-0472">Membrane</keyword>
<proteinExistence type="inferred from homology"/>
<feature type="transmembrane region" description="Helical" evidence="9">
    <location>
        <begin position="211"/>
        <end position="231"/>
    </location>
</feature>
<evidence type="ECO:0000313" key="12">
    <source>
        <dbReference type="Proteomes" id="UP001611548"/>
    </source>
</evidence>
<comment type="caution">
    <text evidence="11">The sequence shown here is derived from an EMBL/GenBank/DDBJ whole genome shotgun (WGS) entry which is preliminary data.</text>
</comment>
<evidence type="ECO:0000256" key="7">
    <source>
        <dbReference type="ARBA" id="ARBA00023136"/>
    </source>
</evidence>
<feature type="compositionally biased region" description="Basic and acidic residues" evidence="8">
    <location>
        <begin position="36"/>
        <end position="46"/>
    </location>
</feature>
<evidence type="ECO:0000256" key="9">
    <source>
        <dbReference type="SAM" id="Phobius"/>
    </source>
</evidence>
<feature type="compositionally biased region" description="Low complexity" evidence="8">
    <location>
        <begin position="15"/>
        <end position="33"/>
    </location>
</feature>
<evidence type="ECO:0000256" key="6">
    <source>
        <dbReference type="ARBA" id="ARBA00022989"/>
    </source>
</evidence>
<evidence type="ECO:0000256" key="8">
    <source>
        <dbReference type="SAM" id="MobiDB-lite"/>
    </source>
</evidence>
<feature type="transmembrane region" description="Helical" evidence="9">
    <location>
        <begin position="177"/>
        <end position="199"/>
    </location>
</feature>
<feature type="transmembrane region" description="Helical" evidence="9">
    <location>
        <begin position="54"/>
        <end position="72"/>
    </location>
</feature>
<dbReference type="EMBL" id="JBIRWE010000013">
    <property type="protein sequence ID" value="MFI1967066.1"/>
    <property type="molecule type" value="Genomic_DNA"/>
</dbReference>
<feature type="domain" description="Major facilitator superfamily (MFS) profile" evidence="10">
    <location>
        <begin position="53"/>
        <end position="435"/>
    </location>
</feature>
<dbReference type="PROSITE" id="PS50850">
    <property type="entry name" value="MFS"/>
    <property type="match status" value="1"/>
</dbReference>
<evidence type="ECO:0000313" key="11">
    <source>
        <dbReference type="EMBL" id="MFI1967066.1"/>
    </source>
</evidence>
<evidence type="ECO:0000256" key="5">
    <source>
        <dbReference type="ARBA" id="ARBA00022692"/>
    </source>
</evidence>
<keyword evidence="12" id="KW-1185">Reference proteome</keyword>
<feature type="transmembrane region" description="Helical" evidence="9">
    <location>
        <begin position="414"/>
        <end position="432"/>
    </location>
</feature>
<comment type="similarity">
    <text evidence="2">Belongs to the major facilitator superfamily.</text>
</comment>
<evidence type="ECO:0000256" key="4">
    <source>
        <dbReference type="ARBA" id="ARBA00022475"/>
    </source>
</evidence>
<reference evidence="11 12" key="1">
    <citation type="submission" date="2024-10" db="EMBL/GenBank/DDBJ databases">
        <title>The Natural Products Discovery Center: Release of the First 8490 Sequenced Strains for Exploring Actinobacteria Biosynthetic Diversity.</title>
        <authorList>
            <person name="Kalkreuter E."/>
            <person name="Kautsar S.A."/>
            <person name="Yang D."/>
            <person name="Bader C.D."/>
            <person name="Teijaro C.N."/>
            <person name="Fluegel L."/>
            <person name="Davis C.M."/>
            <person name="Simpson J.R."/>
            <person name="Lauterbach L."/>
            <person name="Steele A.D."/>
            <person name="Gui C."/>
            <person name="Meng S."/>
            <person name="Li G."/>
            <person name="Viehrig K."/>
            <person name="Ye F."/>
            <person name="Su P."/>
            <person name="Kiefer A.F."/>
            <person name="Nichols A."/>
            <person name="Cepeda A.J."/>
            <person name="Yan W."/>
            <person name="Fan B."/>
            <person name="Jiang Y."/>
            <person name="Adhikari A."/>
            <person name="Zheng C.-J."/>
            <person name="Schuster L."/>
            <person name="Cowan T.M."/>
            <person name="Smanski M.J."/>
            <person name="Chevrette M.G."/>
            <person name="De Carvalho L.P.S."/>
            <person name="Shen B."/>
        </authorList>
    </citation>
    <scope>NUCLEOTIDE SEQUENCE [LARGE SCALE GENOMIC DNA]</scope>
    <source>
        <strain evidence="11 12">NPDC020327</strain>
    </source>
</reference>
<keyword evidence="4" id="KW-1003">Cell membrane</keyword>
<feature type="transmembrane region" description="Helical" evidence="9">
    <location>
        <begin position="325"/>
        <end position="342"/>
    </location>
</feature>
<gene>
    <name evidence="11" type="ORF">ACH429_23615</name>
</gene>
<feature type="transmembrane region" description="Helical" evidence="9">
    <location>
        <begin position="295"/>
        <end position="318"/>
    </location>
</feature>
<feature type="transmembrane region" description="Helical" evidence="9">
    <location>
        <begin position="122"/>
        <end position="142"/>
    </location>
</feature>
<keyword evidence="6 9" id="KW-1133">Transmembrane helix</keyword>
<name>A0ABW7UYV6_9ACTN</name>
<feature type="transmembrane region" description="Helical" evidence="9">
    <location>
        <begin position="263"/>
        <end position="283"/>
    </location>
</feature>
<dbReference type="Pfam" id="PF07690">
    <property type="entry name" value="MFS_1"/>
    <property type="match status" value="1"/>
</dbReference>
<dbReference type="InterPro" id="IPR011701">
    <property type="entry name" value="MFS"/>
</dbReference>
<feature type="transmembrane region" description="Helical" evidence="9">
    <location>
        <begin position="148"/>
        <end position="170"/>
    </location>
</feature>
<evidence type="ECO:0000259" key="10">
    <source>
        <dbReference type="PROSITE" id="PS50850"/>
    </source>
</evidence>
<evidence type="ECO:0000256" key="1">
    <source>
        <dbReference type="ARBA" id="ARBA00004651"/>
    </source>
</evidence>
<organism evidence="11 12">
    <name type="scientific">Streptomyces pathocidini</name>
    <dbReference type="NCBI Taxonomy" id="1650571"/>
    <lineage>
        <taxon>Bacteria</taxon>
        <taxon>Bacillati</taxon>
        <taxon>Actinomycetota</taxon>
        <taxon>Actinomycetes</taxon>
        <taxon>Kitasatosporales</taxon>
        <taxon>Streptomycetaceae</taxon>
        <taxon>Streptomyces</taxon>
    </lineage>
</organism>
<dbReference type="PROSITE" id="PS00216">
    <property type="entry name" value="SUGAR_TRANSPORT_1"/>
    <property type="match status" value="1"/>
</dbReference>
<protein>
    <submittedName>
        <fullName evidence="11">MFS transporter</fullName>
    </submittedName>
</protein>
<sequence length="451" mass="45645">MPPADTGASTLRVGASSASTAPSAVPSAAPAAPLGLRERTPDEATRLRPGGPGYRRMTTALFAAGVATFALLYSTQALLPAISADFGVTPDAASWTVAAATAGLALAVLPMSALSERFGRRAMMTASLTVAALVSLLVPFAPDLTTLVALRTVQGVALAGLPASAMAYLAEEVRAKALVGAIGLFVAGNSIGGMSGRILTGWIAQAWGWRAALAAVGVLSVLCAVAFRLLLPKARHFRRGSLSPRVLARTVGGHLSDPLLCRLYAIGALFMTVFGAVYTVIGYRLVGEPFGLPQGIVGSIFLVYLVGTVSSAGAGQLVARLGRRGALYAAVGTTAAGLLLSLSHSLAAVLLGLVLITAGFFAGHAVASSSVSRAAETGRAQAFALYQTAYYLGSSAGGALGALAYRAAGWEGTVVLGLLAVVTTAGITLYATRRAVTARRLSHARAANALG</sequence>
<evidence type="ECO:0000256" key="2">
    <source>
        <dbReference type="ARBA" id="ARBA00008335"/>
    </source>
</evidence>
<dbReference type="PANTHER" id="PTHR43271:SF1">
    <property type="entry name" value="INNER MEMBRANE TRANSPORT PROTEIN YNFM"/>
    <property type="match status" value="1"/>
</dbReference>
<dbReference type="InterPro" id="IPR020846">
    <property type="entry name" value="MFS_dom"/>
</dbReference>
<keyword evidence="5 9" id="KW-0812">Transmembrane</keyword>
<dbReference type="CDD" id="cd17324">
    <property type="entry name" value="MFS_NepI_like"/>
    <property type="match status" value="1"/>
</dbReference>
<comment type="subcellular location">
    <subcellularLocation>
        <location evidence="1">Cell membrane</location>
        <topology evidence="1">Multi-pass membrane protein</topology>
    </subcellularLocation>
</comment>
<accession>A0ABW7UYV6</accession>
<dbReference type="InterPro" id="IPR005829">
    <property type="entry name" value="Sugar_transporter_CS"/>
</dbReference>